<sequence length="41" mass="4864">MQQWSGRKLMTFTRFDYAAVESEKIDSQVLFICKIKAFFAK</sequence>
<dbReference type="Proteomes" id="UP000004470">
    <property type="component" value="Unassembled WGS sequence"/>
</dbReference>
<comment type="caution">
    <text evidence="1">The sequence shown here is derived from an EMBL/GenBank/DDBJ whole genome shotgun (WGS) entry which is preliminary data.</text>
</comment>
<reference evidence="1" key="1">
    <citation type="submission" date="2010-07" db="EMBL/GenBank/DDBJ databases">
        <authorList>
            <person name="Muzny D."/>
            <person name="Qin X."/>
            <person name="Deng J."/>
            <person name="Jiang H."/>
            <person name="Liu Y."/>
            <person name="Qu J."/>
            <person name="Song X.-Z."/>
            <person name="Zhang L."/>
            <person name="Thornton R."/>
            <person name="Coyle M."/>
            <person name="Francisco L."/>
            <person name="Jackson L."/>
            <person name="Javaid M."/>
            <person name="Korchina V."/>
            <person name="Kovar C."/>
            <person name="Mata R."/>
            <person name="Mathew T."/>
            <person name="Ngo R."/>
            <person name="Nguyen L."/>
            <person name="Nguyen N."/>
            <person name="Okwuonu G."/>
            <person name="Ongeri F."/>
            <person name="Pham C."/>
            <person name="Simmons D."/>
            <person name="Wilczek-Boney K."/>
            <person name="Hale W."/>
            <person name="Jakkamsetti A."/>
            <person name="Pham P."/>
            <person name="Ruth R."/>
            <person name="San Lucas F."/>
            <person name="Warren J."/>
            <person name="Zhang J."/>
            <person name="Zhao Z."/>
            <person name="Zhou C."/>
            <person name="Zhu D."/>
            <person name="Lee S."/>
            <person name="Bess C."/>
            <person name="Blankenburg K."/>
            <person name="Forbes L."/>
            <person name="Fu Q."/>
            <person name="Gubbala S."/>
            <person name="Hirani K."/>
            <person name="Jayaseelan J.C."/>
            <person name="Lara F."/>
            <person name="Munidasa M."/>
            <person name="Palculict T."/>
            <person name="Patil S."/>
            <person name="Pu L.-L."/>
            <person name="Saada N."/>
            <person name="Tang L."/>
            <person name="Weissenberger G."/>
            <person name="Zhu Y."/>
            <person name="Hemphill L."/>
            <person name="Shang Y."/>
            <person name="Youmans B."/>
            <person name="Ayvaz T."/>
            <person name="Ross M."/>
            <person name="Santibanez J."/>
            <person name="Aqrawi P."/>
            <person name="Gross S."/>
            <person name="Joshi V."/>
            <person name="Fowler G."/>
            <person name="Nazareth L."/>
            <person name="Reid J."/>
            <person name="Worley K."/>
            <person name="Petrosino J."/>
            <person name="Highlander S."/>
            <person name="Gibbs R."/>
        </authorList>
    </citation>
    <scope>NUCLEOTIDE SEQUENCE [LARGE SCALE GENOMIC DNA]</scope>
    <source>
        <strain evidence="1">DSM 20284</strain>
    </source>
</reference>
<proteinExistence type="predicted"/>
<evidence type="ECO:0000313" key="2">
    <source>
        <dbReference type="Proteomes" id="UP000004470"/>
    </source>
</evidence>
<organism evidence="1 2">
    <name type="scientific">Pediococcus acidilactici DSM 20284</name>
    <dbReference type="NCBI Taxonomy" id="862514"/>
    <lineage>
        <taxon>Bacteria</taxon>
        <taxon>Bacillati</taxon>
        <taxon>Bacillota</taxon>
        <taxon>Bacilli</taxon>
        <taxon>Lactobacillales</taxon>
        <taxon>Lactobacillaceae</taxon>
        <taxon>Pediococcus</taxon>
        <taxon>Pediococcus acidilactici group</taxon>
    </lineage>
</organism>
<protein>
    <submittedName>
        <fullName evidence="1">Uncharacterized protein</fullName>
    </submittedName>
</protein>
<gene>
    <name evidence="1" type="ORF">HMPREF0623_1094</name>
</gene>
<dbReference type="EMBL" id="AEEG01000004">
    <property type="protein sequence ID" value="EFL95357.1"/>
    <property type="molecule type" value="Genomic_DNA"/>
</dbReference>
<dbReference type="AlphaFoldDB" id="E0NGP7"/>
<name>E0NGP7_PEDAC</name>
<keyword evidence="2" id="KW-1185">Reference proteome</keyword>
<accession>E0NGP7</accession>
<evidence type="ECO:0000313" key="1">
    <source>
        <dbReference type="EMBL" id="EFL95357.1"/>
    </source>
</evidence>
<dbReference type="HOGENOM" id="CLU_3274121_0_0_9"/>